<sequence length="107" mass="11182">MEHTPTATWVTEAAKAAGHQGPGNLLRVVLIVSIVGCVLVAWVLLRGYRQGADDEGAGTNKPSQDTKEPSQDAKEPSASANKASEGAREPSESVNQGRGDADEDRNG</sequence>
<keyword evidence="2" id="KW-0472">Membrane</keyword>
<feature type="compositionally biased region" description="Basic and acidic residues" evidence="1">
    <location>
        <begin position="64"/>
        <end position="75"/>
    </location>
</feature>
<feature type="transmembrane region" description="Helical" evidence="2">
    <location>
        <begin position="25"/>
        <end position="45"/>
    </location>
</feature>
<reference evidence="3 4" key="1">
    <citation type="submission" date="2017-08" db="EMBL/GenBank/DDBJ databases">
        <title>Complete Genome Sequence of Streptomyces formicae KY5, the formicamycin producer.</title>
        <authorList>
            <person name="Holmes N.A."/>
            <person name="Devine R."/>
            <person name="Qin Z."/>
            <person name="Seipke R.F."/>
            <person name="Wilkinson B."/>
            <person name="Hutchings M.I."/>
        </authorList>
    </citation>
    <scope>NUCLEOTIDE SEQUENCE [LARGE SCALE GENOMIC DNA]</scope>
    <source>
        <strain evidence="3 4">KY5</strain>
    </source>
</reference>
<keyword evidence="2" id="KW-0812">Transmembrane</keyword>
<dbReference type="AlphaFoldDB" id="A0A291Q7L9"/>
<dbReference type="KEGG" id="sfk:KY5_2703c"/>
<gene>
    <name evidence="3" type="ORF">KY5_2703c</name>
</gene>
<dbReference type="EMBL" id="CP022685">
    <property type="protein sequence ID" value="ATL27721.1"/>
    <property type="molecule type" value="Genomic_DNA"/>
</dbReference>
<dbReference type="RefSeq" id="WP_107645697.1">
    <property type="nucleotide sequence ID" value="NZ_CP022685.1"/>
</dbReference>
<evidence type="ECO:0000313" key="4">
    <source>
        <dbReference type="Proteomes" id="UP000221011"/>
    </source>
</evidence>
<keyword evidence="4" id="KW-1185">Reference proteome</keyword>
<evidence type="ECO:0000256" key="1">
    <source>
        <dbReference type="SAM" id="MobiDB-lite"/>
    </source>
</evidence>
<organism evidence="3 4">
    <name type="scientific">Streptomyces formicae</name>
    <dbReference type="NCBI Taxonomy" id="1616117"/>
    <lineage>
        <taxon>Bacteria</taxon>
        <taxon>Bacillati</taxon>
        <taxon>Actinomycetota</taxon>
        <taxon>Actinomycetes</taxon>
        <taxon>Kitasatosporales</taxon>
        <taxon>Streptomycetaceae</taxon>
        <taxon>Streptomyces</taxon>
    </lineage>
</organism>
<evidence type="ECO:0000256" key="2">
    <source>
        <dbReference type="SAM" id="Phobius"/>
    </source>
</evidence>
<accession>A0A291Q7L9</accession>
<proteinExistence type="predicted"/>
<name>A0A291Q7L9_9ACTN</name>
<evidence type="ECO:0000313" key="3">
    <source>
        <dbReference type="EMBL" id="ATL27721.1"/>
    </source>
</evidence>
<dbReference type="Proteomes" id="UP000221011">
    <property type="component" value="Chromosome"/>
</dbReference>
<feature type="region of interest" description="Disordered" evidence="1">
    <location>
        <begin position="51"/>
        <end position="107"/>
    </location>
</feature>
<protein>
    <submittedName>
        <fullName evidence="3">Putative membrane protein</fullName>
    </submittedName>
</protein>
<keyword evidence="2" id="KW-1133">Transmembrane helix</keyword>